<protein>
    <submittedName>
        <fullName evidence="1">Uncharacterized protein</fullName>
    </submittedName>
</protein>
<reference evidence="1" key="1">
    <citation type="journal article" date="2014" name="Front. Microbiol.">
        <title>High frequency of phylogenetically diverse reductive dehalogenase-homologous genes in deep subseafloor sedimentary metagenomes.</title>
        <authorList>
            <person name="Kawai M."/>
            <person name="Futagami T."/>
            <person name="Toyoda A."/>
            <person name="Takaki Y."/>
            <person name="Nishi S."/>
            <person name="Hori S."/>
            <person name="Arai W."/>
            <person name="Tsubouchi T."/>
            <person name="Morono Y."/>
            <person name="Uchiyama I."/>
            <person name="Ito T."/>
            <person name="Fujiyama A."/>
            <person name="Inagaki F."/>
            <person name="Takami H."/>
        </authorList>
    </citation>
    <scope>NUCLEOTIDE SEQUENCE</scope>
    <source>
        <strain evidence="1">Expedition CK06-06</strain>
    </source>
</reference>
<dbReference type="AlphaFoldDB" id="X1U4E3"/>
<organism evidence="1">
    <name type="scientific">marine sediment metagenome</name>
    <dbReference type="NCBI Taxonomy" id="412755"/>
    <lineage>
        <taxon>unclassified sequences</taxon>
        <taxon>metagenomes</taxon>
        <taxon>ecological metagenomes</taxon>
    </lineage>
</organism>
<accession>X1U4E3</accession>
<dbReference type="EMBL" id="BARW01017069">
    <property type="protein sequence ID" value="GAI98466.1"/>
    <property type="molecule type" value="Genomic_DNA"/>
</dbReference>
<name>X1U4E3_9ZZZZ</name>
<comment type="caution">
    <text evidence="1">The sequence shown here is derived from an EMBL/GenBank/DDBJ whole genome shotgun (WGS) entry which is preliminary data.</text>
</comment>
<proteinExistence type="predicted"/>
<gene>
    <name evidence="1" type="ORF">S12H4_29570</name>
</gene>
<sequence>MLLLNIRDEIKNYNNVYRKTILNMKELDINFMFGEGLLISELKKKQNL</sequence>
<evidence type="ECO:0000313" key="1">
    <source>
        <dbReference type="EMBL" id="GAI98466.1"/>
    </source>
</evidence>